<dbReference type="AlphaFoldDB" id="A0A166ABE3"/>
<keyword evidence="5" id="KW-1185">Reference proteome</keyword>
<dbReference type="STRING" id="989403.SAMN05421798_10759"/>
<dbReference type="GO" id="GO:0004789">
    <property type="term" value="F:thiamine-phosphate diphosphorylase activity"/>
    <property type="evidence" value="ECO:0007669"/>
    <property type="project" value="UniProtKB-EC"/>
</dbReference>
<keyword evidence="2" id="KW-0784">Thiamine biosynthesis</keyword>
<evidence type="ECO:0000313" key="5">
    <source>
        <dbReference type="Proteomes" id="UP000076577"/>
    </source>
</evidence>
<dbReference type="Pfam" id="PF02581">
    <property type="entry name" value="TMP-TENI"/>
    <property type="match status" value="1"/>
</dbReference>
<protein>
    <submittedName>
        <fullName evidence="4">Thiamine-phosphate synthase</fullName>
        <ecNumber evidence="4">2.5.1.3</ecNumber>
    </submittedName>
</protein>
<evidence type="ECO:0000256" key="1">
    <source>
        <dbReference type="ARBA" id="ARBA00004948"/>
    </source>
</evidence>
<organism evidence="4 5">
    <name type="scientific">Pseudovibrio axinellae</name>
    <dbReference type="NCBI Taxonomy" id="989403"/>
    <lineage>
        <taxon>Bacteria</taxon>
        <taxon>Pseudomonadati</taxon>
        <taxon>Pseudomonadota</taxon>
        <taxon>Alphaproteobacteria</taxon>
        <taxon>Hyphomicrobiales</taxon>
        <taxon>Stappiaceae</taxon>
        <taxon>Pseudovibrio</taxon>
    </lineage>
</organism>
<dbReference type="GO" id="GO:0009228">
    <property type="term" value="P:thiamine biosynthetic process"/>
    <property type="evidence" value="ECO:0007669"/>
    <property type="project" value="UniProtKB-KW"/>
</dbReference>
<reference evidence="4 5" key="1">
    <citation type="journal article" date="2016" name="Front. Microbiol.">
        <title>Comparative Genomic Analysis Reveals a Diverse Repertoire of Genes Involved in Prokaryote-Eukaryote Interactions within the Pseudovibrio Genus.</title>
        <authorList>
            <person name="Romano S."/>
            <person name="Fernandez-Guerra A."/>
            <person name="Reen F.J."/>
            <person name="Glockner F.O."/>
            <person name="Crowley S.P."/>
            <person name="O'Sullivan O."/>
            <person name="Cotter P.D."/>
            <person name="Adams C."/>
            <person name="Dobson A.D."/>
            <person name="O'Gara F."/>
        </authorList>
    </citation>
    <scope>NUCLEOTIDE SEQUENCE [LARGE SCALE GENOMIC DNA]</scope>
    <source>
        <strain evidence="4 5">Ad2</strain>
    </source>
</reference>
<dbReference type="Proteomes" id="UP000076577">
    <property type="component" value="Unassembled WGS sequence"/>
</dbReference>
<evidence type="ECO:0000259" key="3">
    <source>
        <dbReference type="Pfam" id="PF02581"/>
    </source>
</evidence>
<dbReference type="EMBL" id="LMCB01000006">
    <property type="protein sequence ID" value="KZL20828.1"/>
    <property type="molecule type" value="Genomic_DNA"/>
</dbReference>
<feature type="domain" description="Thiamine phosphate synthase/TenI" evidence="3">
    <location>
        <begin position="5"/>
        <end position="185"/>
    </location>
</feature>
<dbReference type="InterPro" id="IPR036206">
    <property type="entry name" value="ThiamineP_synth_sf"/>
</dbReference>
<dbReference type="CDD" id="cd00564">
    <property type="entry name" value="TMP_TenI"/>
    <property type="match status" value="1"/>
</dbReference>
<sequence>MHPRLYLVTPQSFDLDQFEGQLKQALEGGDVASLLISMPDANEVELQTAAKRLVPVAQAHDVAVMIENNTQIVGRSGADGLHVTGTDKELEETLDGFQDDKIIGHAGVKTRHEAMVVASMGVDYMFFGLLSLKQEEEPHRKSLDYGIWWSEVFETPCVVLAGTALSSVDTAAATGAEFVAVREAVWNHPEGPKAAVEQANAILSTHTLSEEEG</sequence>
<dbReference type="GO" id="GO:0005737">
    <property type="term" value="C:cytoplasm"/>
    <property type="evidence" value="ECO:0007669"/>
    <property type="project" value="TreeGrafter"/>
</dbReference>
<evidence type="ECO:0000313" key="4">
    <source>
        <dbReference type="EMBL" id="KZL20828.1"/>
    </source>
</evidence>
<dbReference type="InterPro" id="IPR013785">
    <property type="entry name" value="Aldolase_TIM"/>
</dbReference>
<proteinExistence type="predicted"/>
<dbReference type="SUPFAM" id="SSF51391">
    <property type="entry name" value="Thiamin phosphate synthase"/>
    <property type="match status" value="1"/>
</dbReference>
<accession>A0A166ABE3</accession>
<dbReference type="PANTHER" id="PTHR20857:SF23">
    <property type="entry name" value="THIAMINE BIOSYNTHETIC BIFUNCTIONAL ENZYME"/>
    <property type="match status" value="1"/>
</dbReference>
<dbReference type="OrthoDB" id="7159061at2"/>
<dbReference type="PATRIC" id="fig|989403.3.peg.1413"/>
<gene>
    <name evidence="4" type="primary">thiE_1</name>
    <name evidence="4" type="ORF">PsAD2_01317</name>
</gene>
<dbReference type="Gene3D" id="3.20.20.70">
    <property type="entry name" value="Aldolase class I"/>
    <property type="match status" value="1"/>
</dbReference>
<dbReference type="EC" id="2.5.1.3" evidence="4"/>
<dbReference type="RefSeq" id="WP_068004239.1">
    <property type="nucleotide sequence ID" value="NZ_FOFM01000007.1"/>
</dbReference>
<evidence type="ECO:0000256" key="2">
    <source>
        <dbReference type="ARBA" id="ARBA00022977"/>
    </source>
</evidence>
<comment type="pathway">
    <text evidence="1">Cofactor biosynthesis; thiamine diphosphate biosynthesis.</text>
</comment>
<dbReference type="InterPro" id="IPR022998">
    <property type="entry name" value="ThiamineP_synth_TenI"/>
</dbReference>
<keyword evidence="4" id="KW-0808">Transferase</keyword>
<dbReference type="PANTHER" id="PTHR20857">
    <property type="entry name" value="THIAMINE-PHOSPHATE PYROPHOSPHORYLASE"/>
    <property type="match status" value="1"/>
</dbReference>
<name>A0A166ABE3_9HYPH</name>
<comment type="caution">
    <text evidence="4">The sequence shown here is derived from an EMBL/GenBank/DDBJ whole genome shotgun (WGS) entry which is preliminary data.</text>
</comment>